<dbReference type="Gramene" id="PHT60863">
    <property type="protein sequence ID" value="PHT60863"/>
    <property type="gene ID" value="T459_35286"/>
</dbReference>
<accession>A0A2G2XTQ6</accession>
<evidence type="ECO:0008006" key="3">
    <source>
        <dbReference type="Google" id="ProtNLM"/>
    </source>
</evidence>
<dbReference type="STRING" id="4072.A0A2G2XTQ6"/>
<dbReference type="PANTHER" id="PTHR32278">
    <property type="entry name" value="F-BOX DOMAIN-CONTAINING PROTEIN"/>
    <property type="match status" value="1"/>
</dbReference>
<keyword evidence="2" id="KW-1185">Reference proteome</keyword>
<name>A0A2G2XTQ6_CAPAN</name>
<dbReference type="AlphaFoldDB" id="A0A2G2XTQ6"/>
<dbReference type="EMBL" id="AYRZ02000650">
    <property type="protein sequence ID" value="PHT60863.1"/>
    <property type="molecule type" value="Genomic_DNA"/>
</dbReference>
<dbReference type="Proteomes" id="UP000222542">
    <property type="component" value="Unassembled WGS sequence"/>
</dbReference>
<proteinExistence type="predicted"/>
<dbReference type="Pfam" id="PF14299">
    <property type="entry name" value="PP2"/>
    <property type="match status" value="1"/>
</dbReference>
<evidence type="ECO:0000313" key="2">
    <source>
        <dbReference type="Proteomes" id="UP000222542"/>
    </source>
</evidence>
<dbReference type="PANTHER" id="PTHR32278:SF85">
    <property type="entry name" value="F-BOX PROTEIN PP2-B11-LIKE"/>
    <property type="match status" value="1"/>
</dbReference>
<reference evidence="1 2" key="2">
    <citation type="journal article" date="2017" name="Genome Biol.">
        <title>New reference genome sequences of hot pepper reveal the massive evolution of plant disease-resistance genes by retroduplication.</title>
        <authorList>
            <person name="Kim S."/>
            <person name="Park J."/>
            <person name="Yeom S.I."/>
            <person name="Kim Y.M."/>
            <person name="Seo E."/>
            <person name="Kim K.T."/>
            <person name="Kim M.S."/>
            <person name="Lee J.M."/>
            <person name="Cheong K."/>
            <person name="Shin H.S."/>
            <person name="Kim S.B."/>
            <person name="Han K."/>
            <person name="Lee J."/>
            <person name="Park M."/>
            <person name="Lee H.A."/>
            <person name="Lee H.Y."/>
            <person name="Lee Y."/>
            <person name="Oh S."/>
            <person name="Lee J.H."/>
            <person name="Choi E."/>
            <person name="Choi E."/>
            <person name="Lee S.E."/>
            <person name="Jeon J."/>
            <person name="Kim H."/>
            <person name="Choi G."/>
            <person name="Song H."/>
            <person name="Lee J."/>
            <person name="Lee S.C."/>
            <person name="Kwon J.K."/>
            <person name="Lee H.Y."/>
            <person name="Koo N."/>
            <person name="Hong Y."/>
            <person name="Kim R.W."/>
            <person name="Kang W.H."/>
            <person name="Huh J.H."/>
            <person name="Kang B.C."/>
            <person name="Yang T.J."/>
            <person name="Lee Y.H."/>
            <person name="Bennetzen J.L."/>
            <person name="Choi D."/>
        </authorList>
    </citation>
    <scope>NUCLEOTIDE SEQUENCE [LARGE SCALE GENOMIC DNA]</scope>
    <source>
        <strain evidence="2">cv. CM334</strain>
    </source>
</reference>
<organism evidence="1 2">
    <name type="scientific">Capsicum annuum</name>
    <name type="common">Capsicum pepper</name>
    <dbReference type="NCBI Taxonomy" id="4072"/>
    <lineage>
        <taxon>Eukaryota</taxon>
        <taxon>Viridiplantae</taxon>
        <taxon>Streptophyta</taxon>
        <taxon>Embryophyta</taxon>
        <taxon>Tracheophyta</taxon>
        <taxon>Spermatophyta</taxon>
        <taxon>Magnoliopsida</taxon>
        <taxon>eudicotyledons</taxon>
        <taxon>Gunneridae</taxon>
        <taxon>Pentapetalae</taxon>
        <taxon>asterids</taxon>
        <taxon>lamiids</taxon>
        <taxon>Solanales</taxon>
        <taxon>Solanaceae</taxon>
        <taxon>Solanoideae</taxon>
        <taxon>Capsiceae</taxon>
        <taxon>Capsicum</taxon>
    </lineage>
</organism>
<protein>
    <recommendedName>
        <fullName evidence="3">F-box protein PP2-B11-like</fullName>
    </recommendedName>
</protein>
<gene>
    <name evidence="1" type="ORF">T459_35286</name>
</gene>
<evidence type="ECO:0000313" key="1">
    <source>
        <dbReference type="EMBL" id="PHT60863.1"/>
    </source>
</evidence>
<comment type="caution">
    <text evidence="1">The sequence shown here is derived from an EMBL/GenBank/DDBJ whole genome shotgun (WGS) entry which is preliminary data.</text>
</comment>
<reference evidence="1 2" key="1">
    <citation type="journal article" date="2014" name="Nat. Genet.">
        <title>Genome sequence of the hot pepper provides insights into the evolution of pungency in Capsicum species.</title>
        <authorList>
            <person name="Kim S."/>
            <person name="Park M."/>
            <person name="Yeom S.I."/>
            <person name="Kim Y.M."/>
            <person name="Lee J.M."/>
            <person name="Lee H.A."/>
            <person name="Seo E."/>
            <person name="Choi J."/>
            <person name="Cheong K."/>
            <person name="Kim K.T."/>
            <person name="Jung K."/>
            <person name="Lee G.W."/>
            <person name="Oh S.K."/>
            <person name="Bae C."/>
            <person name="Kim S.B."/>
            <person name="Lee H.Y."/>
            <person name="Kim S.Y."/>
            <person name="Kim M.S."/>
            <person name="Kang B.C."/>
            <person name="Jo Y.D."/>
            <person name="Yang H.B."/>
            <person name="Jeong H.J."/>
            <person name="Kang W.H."/>
            <person name="Kwon J.K."/>
            <person name="Shin C."/>
            <person name="Lim J.Y."/>
            <person name="Park J.H."/>
            <person name="Huh J.H."/>
            <person name="Kim J.S."/>
            <person name="Kim B.D."/>
            <person name="Cohen O."/>
            <person name="Paran I."/>
            <person name="Suh M.C."/>
            <person name="Lee S.B."/>
            <person name="Kim Y.K."/>
            <person name="Shin Y."/>
            <person name="Noh S.J."/>
            <person name="Park J."/>
            <person name="Seo Y.S."/>
            <person name="Kwon S.Y."/>
            <person name="Kim H.A."/>
            <person name="Park J.M."/>
            <person name="Kim H.J."/>
            <person name="Choi S.B."/>
            <person name="Bosland P.W."/>
            <person name="Reeves G."/>
            <person name="Jo S.H."/>
            <person name="Lee B.W."/>
            <person name="Cho H.T."/>
            <person name="Choi H.S."/>
            <person name="Lee M.S."/>
            <person name="Yu Y."/>
            <person name="Do Choi Y."/>
            <person name="Park B.S."/>
            <person name="van Deynze A."/>
            <person name="Ashrafi H."/>
            <person name="Hill T."/>
            <person name="Kim W.T."/>
            <person name="Pai H.S."/>
            <person name="Ahn H.K."/>
            <person name="Yeam I."/>
            <person name="Giovannoni J.J."/>
            <person name="Rose J.K."/>
            <person name="Sorensen I."/>
            <person name="Lee S.J."/>
            <person name="Kim R.W."/>
            <person name="Choi I.Y."/>
            <person name="Choi B.S."/>
            <person name="Lim J.S."/>
            <person name="Lee Y.H."/>
            <person name="Choi D."/>
        </authorList>
    </citation>
    <scope>NUCLEOTIDE SEQUENCE [LARGE SCALE GENOMIC DNA]</scope>
    <source>
        <strain evidence="2">cv. CM334</strain>
    </source>
</reference>
<dbReference type="InterPro" id="IPR025886">
    <property type="entry name" value="PP2-like"/>
</dbReference>
<sequence length="242" mass="27834">MKVAELIKVCWLDITGKIDTKRLTKKTSFAAYLVFKLTDEHQQLEKAIASVRFVKEKVEGTGKEGYTVFISKTKEEGEAGRFPYLRSDGWMEIKLGEFFNNLGEDGEVEMKLMETDDFKWKSGLIIDTKRLTKKTSFAAYLVFKLTDEHQQLEKAIASVRFVKEKVEGTGKEGYTVFISKTKEEGENGRFPYLRSDGWMEIKLGEFFNNLGEYGEVEMKLMETDDLKWKSGLIVKGIDIRPN</sequence>